<keyword evidence="2" id="KW-1185">Reference proteome</keyword>
<feature type="non-terminal residue" evidence="1">
    <location>
        <position position="41"/>
    </location>
</feature>
<sequence length="41" mass="4923">MKKIFRRLAQFVEESGRDEIKESEEAIEEAIKEQERDIIDL</sequence>
<protein>
    <submittedName>
        <fullName evidence="1">20089_t:CDS:1</fullName>
    </submittedName>
</protein>
<dbReference type="Proteomes" id="UP000789920">
    <property type="component" value="Unassembled WGS sequence"/>
</dbReference>
<accession>A0ACA9PA26</accession>
<comment type="caution">
    <text evidence="1">The sequence shown here is derived from an EMBL/GenBank/DDBJ whole genome shotgun (WGS) entry which is preliminary data.</text>
</comment>
<gene>
    <name evidence="1" type="ORF">RPERSI_LOCUS9979</name>
</gene>
<reference evidence="1" key="1">
    <citation type="submission" date="2021-06" db="EMBL/GenBank/DDBJ databases">
        <authorList>
            <person name="Kallberg Y."/>
            <person name="Tangrot J."/>
            <person name="Rosling A."/>
        </authorList>
    </citation>
    <scope>NUCLEOTIDE SEQUENCE</scope>
    <source>
        <strain evidence="1">MA461A</strain>
    </source>
</reference>
<dbReference type="EMBL" id="CAJVQC010019273">
    <property type="protein sequence ID" value="CAG8700006.1"/>
    <property type="molecule type" value="Genomic_DNA"/>
</dbReference>
<evidence type="ECO:0000313" key="1">
    <source>
        <dbReference type="EMBL" id="CAG8700006.1"/>
    </source>
</evidence>
<proteinExistence type="predicted"/>
<evidence type="ECO:0000313" key="2">
    <source>
        <dbReference type="Proteomes" id="UP000789920"/>
    </source>
</evidence>
<feature type="non-terminal residue" evidence="1">
    <location>
        <position position="1"/>
    </location>
</feature>
<organism evidence="1 2">
    <name type="scientific">Racocetra persica</name>
    <dbReference type="NCBI Taxonomy" id="160502"/>
    <lineage>
        <taxon>Eukaryota</taxon>
        <taxon>Fungi</taxon>
        <taxon>Fungi incertae sedis</taxon>
        <taxon>Mucoromycota</taxon>
        <taxon>Glomeromycotina</taxon>
        <taxon>Glomeromycetes</taxon>
        <taxon>Diversisporales</taxon>
        <taxon>Gigasporaceae</taxon>
        <taxon>Racocetra</taxon>
    </lineage>
</organism>
<name>A0ACA9PA26_9GLOM</name>